<keyword evidence="2" id="KW-0175">Coiled coil</keyword>
<dbReference type="Pfam" id="PF04676">
    <property type="entry name" value="CwfJ_C_2"/>
    <property type="match status" value="1"/>
</dbReference>
<organism evidence="6 7">
    <name type="scientific">Taphrina deformans (strain PYCC 5710 / ATCC 11124 / CBS 356.35 / IMI 108563 / JCM 9778 / NBRC 8474)</name>
    <name type="common">Peach leaf curl fungus</name>
    <name type="synonym">Lalaria deformans</name>
    <dbReference type="NCBI Taxonomy" id="1097556"/>
    <lineage>
        <taxon>Eukaryota</taxon>
        <taxon>Fungi</taxon>
        <taxon>Dikarya</taxon>
        <taxon>Ascomycota</taxon>
        <taxon>Taphrinomycotina</taxon>
        <taxon>Taphrinomycetes</taxon>
        <taxon>Taphrinales</taxon>
        <taxon>Taphrinaceae</taxon>
        <taxon>Taphrina</taxon>
    </lineage>
</organism>
<feature type="domain" description="Cwf19-like protein C-terminal" evidence="4">
    <location>
        <begin position="472"/>
        <end position="568"/>
    </location>
</feature>
<evidence type="ECO:0000313" key="7">
    <source>
        <dbReference type="Proteomes" id="UP000013776"/>
    </source>
</evidence>
<dbReference type="GO" id="GO:0000398">
    <property type="term" value="P:mRNA splicing, via spliceosome"/>
    <property type="evidence" value="ECO:0007669"/>
    <property type="project" value="TreeGrafter"/>
</dbReference>
<dbReference type="InterPro" id="IPR006767">
    <property type="entry name" value="Cwf19-like_C_dom-2"/>
</dbReference>
<dbReference type="InterPro" id="IPR040194">
    <property type="entry name" value="Cwf19-like"/>
</dbReference>
<accession>R4XGL9</accession>
<dbReference type="Proteomes" id="UP000013776">
    <property type="component" value="Unassembled WGS sequence"/>
</dbReference>
<gene>
    <name evidence="6" type="ORF">TAPDE_002531</name>
</gene>
<evidence type="ECO:0000256" key="1">
    <source>
        <dbReference type="ARBA" id="ARBA00006795"/>
    </source>
</evidence>
<reference evidence="6 7" key="1">
    <citation type="journal article" date="2013" name="MBio">
        <title>Genome sequencing of the plant pathogen Taphrina deformans, the causal agent of peach leaf curl.</title>
        <authorList>
            <person name="Cisse O.H."/>
            <person name="Almeida J.M.G.C.F."/>
            <person name="Fonseca A."/>
            <person name="Kumar A.A."/>
            <person name="Salojaervi J."/>
            <person name="Overmyer K."/>
            <person name="Hauser P.M."/>
            <person name="Pagni M."/>
        </authorList>
    </citation>
    <scope>NUCLEOTIDE SEQUENCE [LARGE SCALE GENOMIC DNA]</scope>
    <source>
        <strain evidence="7">PYCC 5710 / ATCC 11124 / CBS 356.35 / IMI 108563 / JCM 9778 / NBRC 8474</strain>
    </source>
</reference>
<comment type="similarity">
    <text evidence="1">Belongs to the CWF19 family.</text>
</comment>
<feature type="coiled-coil region" evidence="2">
    <location>
        <begin position="312"/>
        <end position="339"/>
    </location>
</feature>
<comment type="caution">
    <text evidence="6">The sequence shown here is derived from an EMBL/GenBank/DDBJ whole genome shotgun (WGS) entry which is preliminary data.</text>
</comment>
<dbReference type="STRING" id="1097556.R4XGL9"/>
<dbReference type="PANTHER" id="PTHR12072:SF5">
    <property type="entry name" value="CWF19-LIKE PROTEIN 2"/>
    <property type="match status" value="1"/>
</dbReference>
<feature type="region of interest" description="Disordered" evidence="3">
    <location>
        <begin position="1"/>
        <end position="33"/>
    </location>
</feature>
<dbReference type="OrthoDB" id="2113965at2759"/>
<dbReference type="SUPFAM" id="SSF54197">
    <property type="entry name" value="HIT-like"/>
    <property type="match status" value="1"/>
</dbReference>
<dbReference type="InterPro" id="IPR006768">
    <property type="entry name" value="Cwf19-like_C_dom-1"/>
</dbReference>
<feature type="domain" description="Cwf19-like C-terminal" evidence="5">
    <location>
        <begin position="339"/>
        <end position="461"/>
    </location>
</feature>
<dbReference type="EMBL" id="CAHR02000087">
    <property type="protein sequence ID" value="CCG82514.1"/>
    <property type="molecule type" value="Genomic_DNA"/>
</dbReference>
<name>R4XGL9_TAPDE</name>
<dbReference type="GO" id="GO:0071014">
    <property type="term" value="C:post-mRNA release spliceosomal complex"/>
    <property type="evidence" value="ECO:0007669"/>
    <property type="project" value="TreeGrafter"/>
</dbReference>
<dbReference type="InterPro" id="IPR036265">
    <property type="entry name" value="HIT-like_sf"/>
</dbReference>
<dbReference type="Gene3D" id="3.30.428.10">
    <property type="entry name" value="HIT-like"/>
    <property type="match status" value="1"/>
</dbReference>
<dbReference type="VEuPathDB" id="FungiDB:TAPDE_002531"/>
<dbReference type="eggNOG" id="KOG2477">
    <property type="taxonomic scope" value="Eukaryota"/>
</dbReference>
<evidence type="ECO:0000313" key="6">
    <source>
        <dbReference type="EMBL" id="CCG82514.1"/>
    </source>
</evidence>
<evidence type="ECO:0000259" key="4">
    <source>
        <dbReference type="Pfam" id="PF04676"/>
    </source>
</evidence>
<dbReference type="PANTHER" id="PTHR12072">
    <property type="entry name" value="CWF19, CELL CYCLE CONTROL PROTEIN"/>
    <property type="match status" value="1"/>
</dbReference>
<dbReference type="Pfam" id="PF04677">
    <property type="entry name" value="CwfJ_C_1"/>
    <property type="match status" value="1"/>
</dbReference>
<evidence type="ECO:0000256" key="3">
    <source>
        <dbReference type="SAM" id="MobiDB-lite"/>
    </source>
</evidence>
<dbReference type="AlphaFoldDB" id="R4XGL9"/>
<protein>
    <submittedName>
        <fullName evidence="6">Cell cycle control protein</fullName>
    </submittedName>
</protein>
<proteinExistence type="inferred from homology"/>
<evidence type="ECO:0000259" key="5">
    <source>
        <dbReference type="Pfam" id="PF04677"/>
    </source>
</evidence>
<evidence type="ECO:0000256" key="2">
    <source>
        <dbReference type="SAM" id="Coils"/>
    </source>
</evidence>
<sequence>MKGHPSKDVPPPAKKHKSTRDQPQIGTEAFDPFDESNFVEKTVDLKVAQGKKTGWELIGMASGRRKTKADNDIVREAAPMSSREYNKHLPEPDSLVTDETITYEIGDKGSEWRMMKLRNLRESARSSGREIEDLAFERYGNLQRYDEAREEETELVDRKTHGVRKIKPDGSLYAKRLARDHRHDAAEHKHDAEVVEEIKADEMASNGKVIDLGQLNTMKAKLLKAQLTKSGNMNQLDLEYKAALHHYNKAATTDVIVEIPVMDSRGHALTKDENDMTVEELVREEKRESRTIAQSRQDADRIAKDSRYKDDLDYQEENADKLAARIKNKEINLKNVSINEFQKLNRILDNCPLCHNNDGNEPPIAPVISLGTRIFLSLPSAPLTKYHCLIVPTQHRVNILQCDDDEHQEIRNFMKSLTRLYDSLGYSAMFYENNARPQRQSHCAIECIPIPHAMTDNMPRYWEEALSSADEEWAQHRPIIKTDNNSFTRRMSTNMPYFHVWFNLNGGMGHVIEDDKRWPRDDLFGREVVGSILGLDVDKWRRKGTWTGDSNSRTEREFKKVWDRWDWTKALIEA</sequence>
<keyword evidence="7" id="KW-1185">Reference proteome</keyword>